<dbReference type="Proteomes" id="UP001203297">
    <property type="component" value="Unassembled WGS sequence"/>
</dbReference>
<evidence type="ECO:0000313" key="2">
    <source>
        <dbReference type="EMBL" id="KAI0292043.1"/>
    </source>
</evidence>
<gene>
    <name evidence="2" type="ORF">B0F90DRAFT_1928678</name>
</gene>
<dbReference type="AlphaFoldDB" id="A0AAD4QJG4"/>
<keyword evidence="1" id="KW-0812">Transmembrane</keyword>
<keyword evidence="3" id="KW-1185">Reference proteome</keyword>
<accession>A0AAD4QJG4</accession>
<keyword evidence="1" id="KW-1133">Transmembrane helix</keyword>
<proteinExistence type="predicted"/>
<name>A0AAD4QJG4_9AGAM</name>
<comment type="caution">
    <text evidence="2">The sequence shown here is derived from an EMBL/GenBank/DDBJ whole genome shotgun (WGS) entry which is preliminary data.</text>
</comment>
<evidence type="ECO:0000256" key="1">
    <source>
        <dbReference type="SAM" id="Phobius"/>
    </source>
</evidence>
<evidence type="ECO:0000313" key="3">
    <source>
        <dbReference type="Proteomes" id="UP001203297"/>
    </source>
</evidence>
<protein>
    <recommendedName>
        <fullName evidence="4">Protein kinase domain-containing protein</fullName>
    </recommendedName>
</protein>
<organism evidence="2 3">
    <name type="scientific">Multifurca ochricompacta</name>
    <dbReference type="NCBI Taxonomy" id="376703"/>
    <lineage>
        <taxon>Eukaryota</taxon>
        <taxon>Fungi</taxon>
        <taxon>Dikarya</taxon>
        <taxon>Basidiomycota</taxon>
        <taxon>Agaricomycotina</taxon>
        <taxon>Agaricomycetes</taxon>
        <taxon>Russulales</taxon>
        <taxon>Russulaceae</taxon>
        <taxon>Multifurca</taxon>
    </lineage>
</organism>
<dbReference type="InterPro" id="IPR011009">
    <property type="entry name" value="Kinase-like_dom_sf"/>
</dbReference>
<reference evidence="2" key="1">
    <citation type="journal article" date="2022" name="New Phytol.">
        <title>Evolutionary transition to the ectomycorrhizal habit in the genomes of a hyperdiverse lineage of mushroom-forming fungi.</title>
        <authorList>
            <person name="Looney B."/>
            <person name="Miyauchi S."/>
            <person name="Morin E."/>
            <person name="Drula E."/>
            <person name="Courty P.E."/>
            <person name="Kohler A."/>
            <person name="Kuo A."/>
            <person name="LaButti K."/>
            <person name="Pangilinan J."/>
            <person name="Lipzen A."/>
            <person name="Riley R."/>
            <person name="Andreopoulos W."/>
            <person name="He G."/>
            <person name="Johnson J."/>
            <person name="Nolan M."/>
            <person name="Tritt A."/>
            <person name="Barry K.W."/>
            <person name="Grigoriev I.V."/>
            <person name="Nagy L.G."/>
            <person name="Hibbett D."/>
            <person name="Henrissat B."/>
            <person name="Matheny P.B."/>
            <person name="Labbe J."/>
            <person name="Martin F.M."/>
        </authorList>
    </citation>
    <scope>NUCLEOTIDE SEQUENCE</scope>
    <source>
        <strain evidence="2">BPL690</strain>
    </source>
</reference>
<dbReference type="SUPFAM" id="SSF56112">
    <property type="entry name" value="Protein kinase-like (PK-like)"/>
    <property type="match status" value="1"/>
</dbReference>
<dbReference type="Gene3D" id="1.10.510.10">
    <property type="entry name" value="Transferase(Phosphotransferase) domain 1"/>
    <property type="match status" value="1"/>
</dbReference>
<evidence type="ECO:0008006" key="4">
    <source>
        <dbReference type="Google" id="ProtNLM"/>
    </source>
</evidence>
<dbReference type="EMBL" id="WTXG01000136">
    <property type="protein sequence ID" value="KAI0292043.1"/>
    <property type="molecule type" value="Genomic_DNA"/>
</dbReference>
<keyword evidence="1" id="KW-0472">Membrane</keyword>
<sequence length="453" mass="51614">MSEVQKNSVERIANDRPDMDSRLPPISLVYHGFGRFRDHINDHSDGPMPAHLPDFEKAVTKFMSAMCAYYYDHEDRGITARECLNEIWKSYLGEQEFDEIKHGIIGPDGSSDGFTIGSANTMEVIVVVKNELGTTDCDGSVELAAYYTQSLESNTSQKSRKRFLFPALGILVVGAHVGFYALSFTKSTRLVALTPLLPAVIERGNEWATPALMRALEASCILRYHISKDTAEFMADRLPHPPQGDLPYINEVPTHPPSETLRFEIKVEAYQGKDFRYENRFIYGAKDKNKDWVVVKFTQKYCLPLHLFCVEKKHAPRVLGYGVVHGGWHVIVMEWIENDPSDRENYASKYFQRWSKDLKELVDGFHEEGFVHGDLRDANLIVPKKNPKRIMLLDFDWGGEAKSGAVYYPTARLNADLMLGENPKHLEITVTRDNLALDNTLRKMNTEIEMDED</sequence>
<feature type="transmembrane region" description="Helical" evidence="1">
    <location>
        <begin position="163"/>
        <end position="182"/>
    </location>
</feature>